<evidence type="ECO:0000313" key="3">
    <source>
        <dbReference type="EMBL" id="MFC4652344.1"/>
    </source>
</evidence>
<proteinExistence type="inferred from homology"/>
<feature type="domain" description="LXG" evidence="2">
    <location>
        <begin position="1"/>
        <end position="241"/>
    </location>
</feature>
<dbReference type="InterPro" id="IPR006829">
    <property type="entry name" value="LXG_dom"/>
</dbReference>
<evidence type="ECO:0000256" key="1">
    <source>
        <dbReference type="ARBA" id="ARBA00034117"/>
    </source>
</evidence>
<comment type="similarity">
    <text evidence="1">In the N-terminal section; belongs to the LXG family.</text>
</comment>
<evidence type="ECO:0000259" key="2">
    <source>
        <dbReference type="PROSITE" id="PS51756"/>
    </source>
</evidence>
<evidence type="ECO:0000313" key="4">
    <source>
        <dbReference type="Proteomes" id="UP001595987"/>
    </source>
</evidence>
<accession>A0ABV9JE80</accession>
<keyword evidence="4" id="KW-1185">Reference proteome</keyword>
<reference evidence="4" key="1">
    <citation type="journal article" date="2019" name="Int. J. Syst. Evol. Microbiol.">
        <title>The Global Catalogue of Microorganisms (GCM) 10K type strain sequencing project: providing services to taxonomists for standard genome sequencing and annotation.</title>
        <authorList>
            <consortium name="The Broad Institute Genomics Platform"/>
            <consortium name="The Broad Institute Genome Sequencing Center for Infectious Disease"/>
            <person name="Wu L."/>
            <person name="Ma J."/>
        </authorList>
    </citation>
    <scope>NUCLEOTIDE SEQUENCE [LARGE SCALE GENOMIC DNA]</scope>
    <source>
        <strain evidence="4">CCUG 63287</strain>
    </source>
</reference>
<dbReference type="PROSITE" id="PS51756">
    <property type="entry name" value="LXG"/>
    <property type="match status" value="1"/>
</dbReference>
<organism evidence="3 4">
    <name type="scientific">Lactococcus nasutitermitis</name>
    <dbReference type="NCBI Taxonomy" id="1652957"/>
    <lineage>
        <taxon>Bacteria</taxon>
        <taxon>Bacillati</taxon>
        <taxon>Bacillota</taxon>
        <taxon>Bacilli</taxon>
        <taxon>Lactobacillales</taxon>
        <taxon>Streptococcaceae</taxon>
        <taxon>Lactococcus</taxon>
    </lineage>
</organism>
<gene>
    <name evidence="3" type="ORF">ACFO26_05420</name>
</gene>
<dbReference type="Proteomes" id="UP001595987">
    <property type="component" value="Unassembled WGS sequence"/>
</dbReference>
<comment type="caution">
    <text evidence="3">The sequence shown here is derived from an EMBL/GenBank/DDBJ whole genome shotgun (WGS) entry which is preliminary data.</text>
</comment>
<protein>
    <recommendedName>
        <fullName evidence="2">LXG domain-containing protein</fullName>
    </recommendedName>
</protein>
<dbReference type="EMBL" id="JBHSGD010000005">
    <property type="protein sequence ID" value="MFC4652344.1"/>
    <property type="molecule type" value="Genomic_DNA"/>
</dbReference>
<name>A0ABV9JE80_9LACT</name>
<sequence>MGLIYDPSDSEALISAMQTNIATGKEMVSGMKGASQHLTSALNGHTLSGATYTAGNGMFTELVIPTISKAASALTNLNSQLSKYKSASNAAGGELLDEDKLNQQLQALQVQQAALGTQINLLGLLMSAHSDDSDNKALNTMYTNFQQQNKNQLKTTEADIQKVQDKLKRLHTFNTSVSSLFTDNVDEFKIILQDIVLLSAIVINNKTGEYTLPKGVDKSWFKNLHSSKKDAEILDKMSHSANDGGYVSAGYVGVREGLAWWTKHKNNTGWKSSVSTRSSKSGFKTIKQVNGDVNRFKSVKGAKNVDEVLSGTGKISDGLKGVGALGGAGAVLDGVSTYESRKDKYGTESAIVDGTVHTATAVGSIYAGAAIGTAIPIPVVGTVAGAVGGYVVGGVANTLYDGFAHGTWNLDNFKLW</sequence>
<dbReference type="RefSeq" id="WP_213534999.1">
    <property type="nucleotide sequence ID" value="NZ_BOVQ01000004.1"/>
</dbReference>